<sequence length="931" mass="107050">MNSTSCGTYDRARAYPTGDAQGQHPAPVGSGQGLSHLTERVRRKRRARREKNVRVRFASWNIGTMTGRGRELADVLKRRRVNVACLQETKWKGNKAREIGEGYKFYYCGSDGKRNGVGVVLDSGMKERVTDVKRVNDRMIVVKLMIENKVVNVVSVYAPQTGCEESVKEKFWEEFDSMMMGIPEREDVYMGGDFNGHVGRVNDGYERVHGGWGYGVRNREGEVLLQAACAFDLAVVNTWFQKRDQHLVTYKSGHHATQIDYLLIRRNQIKSVKNCKVLPGEDLVSQHRILLADICLTVRLNKHKDRPPPKIKWHLLHKEGYASEFRELVVNKMIEMGDMEGMSVNECWKEMADCIRSVARKVLGETKGKRMIDKDGWWWSESIREVLREKKNAFKEWQSVEDQNESIKESKRGAYKECKKRAKKEVAICRAEAHDKLYRSLESPEGQKRLFQIARARERNGRDVSHVKCIKDDSGRILTDDESIKKRWKEYFEKLMNEENEWNGMLENPPVNMGLVREISVEEVKMAVRNMKSGKAVGPDGIPVEVWKLLRADGWKWLSLFFGKLLQEEQIPEEWCSSILVPIFKNKGDVQNCSSYRGIKLMSHTMKVWERVIERRMREECEITQNQFGFMPGRGTTDAIFALRQLCEKYKRVHKDLHMVFVDLEKAYDRVPREVVWWALKMKGMPGKYVRLVRAMYRASRTCVRSAAGTTGGIDVAVGQHQGSALSPYLFLLIMDALTSDLQDEAPWCMLFADDIVLVGEEGIEVQSRLTGWQRRLESVGLKISRSKTEYLCCDFGGLSSPVPMSLDGAILPICSDVKYLGSLIQGDGGIDRAVQHRINAGWMKWRQVTATTCDPRMPIRLKGKIYKSIIRPVVMYGSECWAVKKKDENRLHANEMRMLRWMCGVTRMDKIRNEYIRGSLKVAPVVEKVR</sequence>
<dbReference type="AlphaFoldDB" id="A0AAV1KJG7"/>
<feature type="region of interest" description="Disordered" evidence="1">
    <location>
        <begin position="1"/>
        <end position="50"/>
    </location>
</feature>
<keyword evidence="4" id="KW-1185">Reference proteome</keyword>
<feature type="domain" description="Reverse transcriptase" evidence="2">
    <location>
        <begin position="564"/>
        <end position="825"/>
    </location>
</feature>
<proteinExistence type="predicted"/>
<dbReference type="CDD" id="cd01650">
    <property type="entry name" value="RT_nLTR_like"/>
    <property type="match status" value="1"/>
</dbReference>
<evidence type="ECO:0000313" key="3">
    <source>
        <dbReference type="EMBL" id="CAK1582813.1"/>
    </source>
</evidence>
<dbReference type="GO" id="GO:0003824">
    <property type="term" value="F:catalytic activity"/>
    <property type="evidence" value="ECO:0007669"/>
    <property type="project" value="InterPro"/>
</dbReference>
<name>A0AAV1KJG7_9NEOP</name>
<accession>A0AAV1KJG7</accession>
<gene>
    <name evidence="3" type="ORF">PARMNEM_LOCUS4298</name>
</gene>
<dbReference type="Pfam" id="PF00078">
    <property type="entry name" value="RVT_1"/>
    <property type="match status" value="1"/>
</dbReference>
<comment type="caution">
    <text evidence="3">The sequence shown here is derived from an EMBL/GenBank/DDBJ whole genome shotgun (WGS) entry which is preliminary data.</text>
</comment>
<dbReference type="InterPro" id="IPR043502">
    <property type="entry name" value="DNA/RNA_pol_sf"/>
</dbReference>
<dbReference type="InterPro" id="IPR005135">
    <property type="entry name" value="Endo/exonuclease/phosphatase"/>
</dbReference>
<dbReference type="PROSITE" id="PS50878">
    <property type="entry name" value="RT_POL"/>
    <property type="match status" value="1"/>
</dbReference>
<evidence type="ECO:0000259" key="2">
    <source>
        <dbReference type="PROSITE" id="PS50878"/>
    </source>
</evidence>
<dbReference type="PANTHER" id="PTHR19446">
    <property type="entry name" value="REVERSE TRANSCRIPTASES"/>
    <property type="match status" value="1"/>
</dbReference>
<dbReference type="Gene3D" id="3.60.10.10">
    <property type="entry name" value="Endonuclease/exonuclease/phosphatase"/>
    <property type="match status" value="1"/>
</dbReference>
<dbReference type="SUPFAM" id="SSF56672">
    <property type="entry name" value="DNA/RNA polymerases"/>
    <property type="match status" value="1"/>
</dbReference>
<protein>
    <recommendedName>
        <fullName evidence="2">Reverse transcriptase domain-containing protein</fullName>
    </recommendedName>
</protein>
<dbReference type="InterPro" id="IPR036691">
    <property type="entry name" value="Endo/exonu/phosph_ase_sf"/>
</dbReference>
<dbReference type="CDD" id="cd09076">
    <property type="entry name" value="L1-EN"/>
    <property type="match status" value="1"/>
</dbReference>
<evidence type="ECO:0000256" key="1">
    <source>
        <dbReference type="SAM" id="MobiDB-lite"/>
    </source>
</evidence>
<feature type="compositionally biased region" description="Basic residues" evidence="1">
    <location>
        <begin position="41"/>
        <end position="50"/>
    </location>
</feature>
<evidence type="ECO:0000313" key="4">
    <source>
        <dbReference type="Proteomes" id="UP001314205"/>
    </source>
</evidence>
<dbReference type="Gene3D" id="3.30.70.270">
    <property type="match status" value="1"/>
</dbReference>
<dbReference type="InterPro" id="IPR000477">
    <property type="entry name" value="RT_dom"/>
</dbReference>
<dbReference type="Pfam" id="PF03372">
    <property type="entry name" value="Exo_endo_phos"/>
    <property type="match status" value="1"/>
</dbReference>
<organism evidence="3 4">
    <name type="scientific">Parnassius mnemosyne</name>
    <name type="common">clouded apollo</name>
    <dbReference type="NCBI Taxonomy" id="213953"/>
    <lineage>
        <taxon>Eukaryota</taxon>
        <taxon>Metazoa</taxon>
        <taxon>Ecdysozoa</taxon>
        <taxon>Arthropoda</taxon>
        <taxon>Hexapoda</taxon>
        <taxon>Insecta</taxon>
        <taxon>Pterygota</taxon>
        <taxon>Neoptera</taxon>
        <taxon>Endopterygota</taxon>
        <taxon>Lepidoptera</taxon>
        <taxon>Glossata</taxon>
        <taxon>Ditrysia</taxon>
        <taxon>Papilionoidea</taxon>
        <taxon>Papilionidae</taxon>
        <taxon>Parnassiinae</taxon>
        <taxon>Parnassini</taxon>
        <taxon>Parnassius</taxon>
        <taxon>Driopa</taxon>
    </lineage>
</organism>
<dbReference type="SUPFAM" id="SSF56219">
    <property type="entry name" value="DNase I-like"/>
    <property type="match status" value="1"/>
</dbReference>
<dbReference type="Proteomes" id="UP001314205">
    <property type="component" value="Unassembled WGS sequence"/>
</dbReference>
<dbReference type="EMBL" id="CAVLGL010000046">
    <property type="protein sequence ID" value="CAK1582813.1"/>
    <property type="molecule type" value="Genomic_DNA"/>
</dbReference>
<reference evidence="3 4" key="1">
    <citation type="submission" date="2023-11" db="EMBL/GenBank/DDBJ databases">
        <authorList>
            <person name="Hedman E."/>
            <person name="Englund M."/>
            <person name="Stromberg M."/>
            <person name="Nyberg Akerstrom W."/>
            <person name="Nylinder S."/>
            <person name="Jareborg N."/>
            <person name="Kallberg Y."/>
            <person name="Kronander E."/>
        </authorList>
    </citation>
    <scope>NUCLEOTIDE SEQUENCE [LARGE SCALE GENOMIC DNA]</scope>
</reference>
<dbReference type="GO" id="GO:0071897">
    <property type="term" value="P:DNA biosynthetic process"/>
    <property type="evidence" value="ECO:0007669"/>
    <property type="project" value="UniProtKB-ARBA"/>
</dbReference>
<dbReference type="InterPro" id="IPR043128">
    <property type="entry name" value="Rev_trsase/Diguanyl_cyclase"/>
</dbReference>